<proteinExistence type="predicted"/>
<gene>
    <name evidence="1" type="ORF">HPB50_016686</name>
</gene>
<accession>A0ACB7SG97</accession>
<organism evidence="1 2">
    <name type="scientific">Hyalomma asiaticum</name>
    <name type="common">Tick</name>
    <dbReference type="NCBI Taxonomy" id="266040"/>
    <lineage>
        <taxon>Eukaryota</taxon>
        <taxon>Metazoa</taxon>
        <taxon>Ecdysozoa</taxon>
        <taxon>Arthropoda</taxon>
        <taxon>Chelicerata</taxon>
        <taxon>Arachnida</taxon>
        <taxon>Acari</taxon>
        <taxon>Parasitiformes</taxon>
        <taxon>Ixodida</taxon>
        <taxon>Ixodoidea</taxon>
        <taxon>Ixodidae</taxon>
        <taxon>Hyalomminae</taxon>
        <taxon>Hyalomma</taxon>
    </lineage>
</organism>
<sequence>MFEAAEELEVTAETIKQQKAIRATRHEVEVQREITAKLGTQAMKEGADQSGGEHDAGASQQFERRCFRCLGNHRAMLGRKNKVSWVKLLSLQERNAVNCLR</sequence>
<protein>
    <submittedName>
        <fullName evidence="1">Uncharacterized protein</fullName>
    </submittedName>
</protein>
<dbReference type="Proteomes" id="UP000821845">
    <property type="component" value="Chromosome 4"/>
</dbReference>
<name>A0ACB7SG97_HYAAI</name>
<reference evidence="1" key="1">
    <citation type="submission" date="2020-05" db="EMBL/GenBank/DDBJ databases">
        <title>Large-scale comparative analyses of tick genomes elucidate their genetic diversity and vector capacities.</title>
        <authorList>
            <person name="Jia N."/>
            <person name="Wang J."/>
            <person name="Shi W."/>
            <person name="Du L."/>
            <person name="Sun Y."/>
            <person name="Zhan W."/>
            <person name="Jiang J."/>
            <person name="Wang Q."/>
            <person name="Zhang B."/>
            <person name="Ji P."/>
            <person name="Sakyi L.B."/>
            <person name="Cui X."/>
            <person name="Yuan T."/>
            <person name="Jiang B."/>
            <person name="Yang W."/>
            <person name="Lam T.T.-Y."/>
            <person name="Chang Q."/>
            <person name="Ding S."/>
            <person name="Wang X."/>
            <person name="Zhu J."/>
            <person name="Ruan X."/>
            <person name="Zhao L."/>
            <person name="Wei J."/>
            <person name="Que T."/>
            <person name="Du C."/>
            <person name="Cheng J."/>
            <person name="Dai P."/>
            <person name="Han X."/>
            <person name="Huang E."/>
            <person name="Gao Y."/>
            <person name="Liu J."/>
            <person name="Shao H."/>
            <person name="Ye R."/>
            <person name="Li L."/>
            <person name="Wei W."/>
            <person name="Wang X."/>
            <person name="Wang C."/>
            <person name="Yang T."/>
            <person name="Huo Q."/>
            <person name="Li W."/>
            <person name="Guo W."/>
            <person name="Chen H."/>
            <person name="Zhou L."/>
            <person name="Ni X."/>
            <person name="Tian J."/>
            <person name="Zhou Y."/>
            <person name="Sheng Y."/>
            <person name="Liu T."/>
            <person name="Pan Y."/>
            <person name="Xia L."/>
            <person name="Li J."/>
            <person name="Zhao F."/>
            <person name="Cao W."/>
        </authorList>
    </citation>
    <scope>NUCLEOTIDE SEQUENCE</scope>
    <source>
        <strain evidence="1">Hyas-2018</strain>
    </source>
</reference>
<comment type="caution">
    <text evidence="1">The sequence shown here is derived from an EMBL/GenBank/DDBJ whole genome shotgun (WGS) entry which is preliminary data.</text>
</comment>
<evidence type="ECO:0000313" key="2">
    <source>
        <dbReference type="Proteomes" id="UP000821845"/>
    </source>
</evidence>
<evidence type="ECO:0000313" key="1">
    <source>
        <dbReference type="EMBL" id="KAH6933590.1"/>
    </source>
</evidence>
<keyword evidence="2" id="KW-1185">Reference proteome</keyword>
<dbReference type="EMBL" id="CM023484">
    <property type="protein sequence ID" value="KAH6933590.1"/>
    <property type="molecule type" value="Genomic_DNA"/>
</dbReference>